<dbReference type="GO" id="GO:0000981">
    <property type="term" value="F:DNA-binding transcription factor activity, RNA polymerase II-specific"/>
    <property type="evidence" value="ECO:0007669"/>
    <property type="project" value="TreeGrafter"/>
</dbReference>
<keyword evidence="3" id="KW-0804">Transcription</keyword>
<feature type="domain" description="Runt" evidence="6">
    <location>
        <begin position="149"/>
        <end position="277"/>
    </location>
</feature>
<dbReference type="PANTHER" id="PTHR11950">
    <property type="entry name" value="RUNT RELATED"/>
    <property type="match status" value="1"/>
</dbReference>
<feature type="compositionally biased region" description="Low complexity" evidence="5">
    <location>
        <begin position="586"/>
        <end position="600"/>
    </location>
</feature>
<feature type="region of interest" description="Disordered" evidence="5">
    <location>
        <begin position="95"/>
        <end position="121"/>
    </location>
</feature>
<dbReference type="PROSITE" id="PS51062">
    <property type="entry name" value="RUNT"/>
    <property type="match status" value="1"/>
</dbReference>
<evidence type="ECO:0000256" key="1">
    <source>
        <dbReference type="ARBA" id="ARBA00004123"/>
    </source>
</evidence>
<evidence type="ECO:0000256" key="5">
    <source>
        <dbReference type="SAM" id="MobiDB-lite"/>
    </source>
</evidence>
<dbReference type="GO" id="GO:0005634">
    <property type="term" value="C:nucleus"/>
    <property type="evidence" value="ECO:0007669"/>
    <property type="project" value="UniProtKB-SubCell"/>
</dbReference>
<dbReference type="GO" id="GO:0001503">
    <property type="term" value="P:ossification"/>
    <property type="evidence" value="ECO:0007669"/>
    <property type="project" value="TreeGrafter"/>
</dbReference>
<name>A0AAJ7XBV2_PETMA</name>
<dbReference type="GO" id="GO:0000978">
    <property type="term" value="F:RNA polymerase II cis-regulatory region sequence-specific DNA binding"/>
    <property type="evidence" value="ECO:0007669"/>
    <property type="project" value="TreeGrafter"/>
</dbReference>
<feature type="compositionally biased region" description="Low complexity" evidence="5">
    <location>
        <begin position="445"/>
        <end position="462"/>
    </location>
</feature>
<dbReference type="GeneID" id="116952997"/>
<dbReference type="Proteomes" id="UP001318040">
    <property type="component" value="Chromosome 49"/>
</dbReference>
<dbReference type="FunFam" id="2.60.40.720:FF:000001">
    <property type="entry name" value="Runt-related transcription factor"/>
    <property type="match status" value="1"/>
</dbReference>
<evidence type="ECO:0000313" key="7">
    <source>
        <dbReference type="Proteomes" id="UP001318040"/>
    </source>
</evidence>
<keyword evidence="7" id="KW-1185">Reference proteome</keyword>
<evidence type="ECO:0000256" key="2">
    <source>
        <dbReference type="ARBA" id="ARBA00023015"/>
    </source>
</evidence>
<evidence type="ECO:0000313" key="8">
    <source>
        <dbReference type="RefSeq" id="XP_032828681.1"/>
    </source>
</evidence>
<comment type="subcellular location">
    <subcellularLocation>
        <location evidence="1">Nucleus</location>
    </subcellularLocation>
</comment>
<feature type="region of interest" description="Disordered" evidence="5">
    <location>
        <begin position="567"/>
        <end position="614"/>
    </location>
</feature>
<dbReference type="SUPFAM" id="SSF49417">
    <property type="entry name" value="p53-like transcription factors"/>
    <property type="match status" value="1"/>
</dbReference>
<dbReference type="Pfam" id="PF00853">
    <property type="entry name" value="Runt"/>
    <property type="match status" value="1"/>
</dbReference>
<dbReference type="KEGG" id="pmrn:116952997"/>
<dbReference type="GO" id="GO:0002062">
    <property type="term" value="P:chondrocyte differentiation"/>
    <property type="evidence" value="ECO:0007669"/>
    <property type="project" value="TreeGrafter"/>
</dbReference>
<dbReference type="GO" id="GO:0030097">
    <property type="term" value="P:hemopoiesis"/>
    <property type="evidence" value="ECO:0007669"/>
    <property type="project" value="TreeGrafter"/>
</dbReference>
<protein>
    <submittedName>
        <fullName evidence="8">Runt-related transcription factor 1-like isoform X1</fullName>
    </submittedName>
</protein>
<dbReference type="PANTHER" id="PTHR11950:SF31">
    <property type="entry name" value="SEGMENTATION PROTEIN RUNT"/>
    <property type="match status" value="1"/>
</dbReference>
<organism evidence="7 8">
    <name type="scientific">Petromyzon marinus</name>
    <name type="common">Sea lamprey</name>
    <dbReference type="NCBI Taxonomy" id="7757"/>
    <lineage>
        <taxon>Eukaryota</taxon>
        <taxon>Metazoa</taxon>
        <taxon>Chordata</taxon>
        <taxon>Craniata</taxon>
        <taxon>Vertebrata</taxon>
        <taxon>Cyclostomata</taxon>
        <taxon>Hyperoartia</taxon>
        <taxon>Petromyzontiformes</taxon>
        <taxon>Petromyzontidae</taxon>
        <taxon>Petromyzon</taxon>
    </lineage>
</organism>
<sequence>MLCGCWGGTRPALALGTGATPLGNHEISGATTDAAVRARRLSPSSRCHPAMASNSIFESFSSYQQPFLRETGGGAGRRFAAPPVAKLAAEGLGGSSDGALLHHHHQQHQQHQQHQLGTGAAGAMGVPAANCQDAAAAGAAGSLLHSKRATADVLADHPGELVRTDSPNFLCSVLPSHWRCNKTLPVAFKVVSLGGVPDGTVVTVLAGNDENCAAELRNATAVMKQQVARFNDLRFVGRSGRGKSFTLTITVFTSPPQVATYHRAIKVTVDGPREPRRHRQRLEDAGKALSFSERLSELEHLRRTALRVGAHHVPPPTPTLRPPLNPPPHYNAQTDGQPSPPWSFDQPYGPYLSQIAAPALHTNAGLSPSRAVGIAGGSELGPFGDPRQFASLSYLPDPSRNTDPRMHYSGPLSVYSTQQVGPGSLGLPVPARYAYLPPPYPAHTPPHSHQSSPFTGSSPFTTAGSSPFNAGSAPFTSGSSHFSAGPAPFQTSSASFQPGPAHFQASTAPFQSSSASFQSGFNQLYYGHSGGPTYSLSVMAGDERQSAGGRMVAMGVGMGVGAGDSVLLTPGLSSPDGDTADGGDGSSSSSPSNANSLADAVPSRLEPESVWRPY</sequence>
<dbReference type="RefSeq" id="XP_032828681.1">
    <property type="nucleotide sequence ID" value="XM_032972790.1"/>
</dbReference>
<dbReference type="Gene3D" id="2.60.40.720">
    <property type="match status" value="1"/>
</dbReference>
<feature type="compositionally biased region" description="Basic and acidic residues" evidence="5">
    <location>
        <begin position="605"/>
        <end position="614"/>
    </location>
</feature>
<dbReference type="GO" id="GO:0005524">
    <property type="term" value="F:ATP binding"/>
    <property type="evidence" value="ECO:0007669"/>
    <property type="project" value="InterPro"/>
</dbReference>
<dbReference type="InterPro" id="IPR013524">
    <property type="entry name" value="Runt_dom"/>
</dbReference>
<gene>
    <name evidence="8" type="primary">LOC116952997</name>
</gene>
<dbReference type="AlphaFoldDB" id="A0AAJ7XBV2"/>
<evidence type="ECO:0000259" key="6">
    <source>
        <dbReference type="PROSITE" id="PS51062"/>
    </source>
</evidence>
<reference evidence="8" key="1">
    <citation type="submission" date="2025-08" db="UniProtKB">
        <authorList>
            <consortium name="RefSeq"/>
        </authorList>
    </citation>
    <scope>IDENTIFICATION</scope>
    <source>
        <tissue evidence="8">Sperm</tissue>
    </source>
</reference>
<dbReference type="PRINTS" id="PR00967">
    <property type="entry name" value="ONCOGENEAML1"/>
</dbReference>
<feature type="region of interest" description="Disordered" evidence="5">
    <location>
        <begin position="308"/>
        <end position="347"/>
    </location>
</feature>
<dbReference type="InterPro" id="IPR008967">
    <property type="entry name" value="p53-like_TF_DNA-bd_sf"/>
</dbReference>
<evidence type="ECO:0000256" key="4">
    <source>
        <dbReference type="ARBA" id="ARBA00023242"/>
    </source>
</evidence>
<keyword evidence="4" id="KW-0539">Nucleus</keyword>
<proteinExistence type="predicted"/>
<feature type="region of interest" description="Disordered" evidence="5">
    <location>
        <begin position="440"/>
        <end position="507"/>
    </location>
</feature>
<feature type="compositionally biased region" description="Pro residues" evidence="5">
    <location>
        <begin position="313"/>
        <end position="329"/>
    </location>
</feature>
<keyword evidence="2" id="KW-0805">Transcription regulation</keyword>
<accession>A0AAJ7XBV2</accession>
<dbReference type="GO" id="GO:0030182">
    <property type="term" value="P:neuron differentiation"/>
    <property type="evidence" value="ECO:0007669"/>
    <property type="project" value="TreeGrafter"/>
</dbReference>
<dbReference type="InterPro" id="IPR000040">
    <property type="entry name" value="AML1_Runt"/>
</dbReference>
<evidence type="ECO:0000256" key="3">
    <source>
        <dbReference type="ARBA" id="ARBA00023163"/>
    </source>
</evidence>
<dbReference type="InterPro" id="IPR012346">
    <property type="entry name" value="p53/RUNT-type_TF_DNA-bd_sf"/>
</dbReference>
<dbReference type="GO" id="GO:0045595">
    <property type="term" value="P:regulation of cell differentiation"/>
    <property type="evidence" value="ECO:0007669"/>
    <property type="project" value="TreeGrafter"/>
</dbReference>
<feature type="compositionally biased region" description="Polar residues" evidence="5">
    <location>
        <begin position="463"/>
        <end position="482"/>
    </location>
</feature>